<keyword evidence="4" id="KW-0067">ATP-binding</keyword>
<dbReference type="SUPFAM" id="SSF90123">
    <property type="entry name" value="ABC transporter transmembrane region"/>
    <property type="match status" value="1"/>
</dbReference>
<dbReference type="PANTHER" id="PTHR43394:SF1">
    <property type="entry name" value="ATP-BINDING CASSETTE SUB-FAMILY B MEMBER 10, MITOCHONDRIAL"/>
    <property type="match status" value="1"/>
</dbReference>
<dbReference type="InterPro" id="IPR039421">
    <property type="entry name" value="Type_1_exporter"/>
</dbReference>
<evidence type="ECO:0000313" key="10">
    <source>
        <dbReference type="EMBL" id="RSU06185.1"/>
    </source>
</evidence>
<evidence type="ECO:0000313" key="11">
    <source>
        <dbReference type="Proteomes" id="UP000288669"/>
    </source>
</evidence>
<sequence length="529" mass="59598">MRKIVKIFWKEHLITLLFMLGSGISTTIVSFVNASILNSLIKFNLHSFLISISKLIVVYMFFLLFTYLKILQSRKTSQKMAKFLRDKIIDEVSNFSPREFKKSKVGDYTSWLSNDINQIEDQGFTVFFELLSNIINLSLALISLLYIHWSLFIVTIIEIVIIIQLPRLFKKKMAESTKEITKANEGALSKTTNLLSGFSTFYIFKNLMYLSSKLKHEFLKIEQTKNKQTQFLAKIAIIGGLGNVIGQIISYSLTGYLVLLNLLSAGILATTASLSANVFNTVGNLSQYIAIIKSVEPLFDKIDISLEKTRIKNSQLNKIQKGIELRNLTFGYDNMQPIIKNMNYTFELGEKYALSGESGSGKSTILNLIIKDLQPTDGKVLLNGLNIKNLSSQEVLSSITYIEQTPYIFNNTVRENISLGDPIEDEKIKKVLKSVGLKKLSEQLDTVITENGGNFSGGQKQRLALARGLVRNKNIILLDEITSSLDVKTAVSIEKFILSIPNITVIMISHHISEEIKQHLDGILKLEKK</sequence>
<dbReference type="InterPro" id="IPR027417">
    <property type="entry name" value="P-loop_NTPase"/>
</dbReference>
<gene>
    <name evidence="10" type="ORF">CBF30_10740</name>
</gene>
<evidence type="ECO:0000259" key="9">
    <source>
        <dbReference type="PROSITE" id="PS50929"/>
    </source>
</evidence>
<evidence type="ECO:0000256" key="5">
    <source>
        <dbReference type="ARBA" id="ARBA00022989"/>
    </source>
</evidence>
<comment type="subcellular location">
    <subcellularLocation>
        <location evidence="1">Cell membrane</location>
        <topology evidence="1">Multi-pass membrane protein</topology>
    </subcellularLocation>
</comment>
<evidence type="ECO:0008006" key="12">
    <source>
        <dbReference type="Google" id="ProtNLM"/>
    </source>
</evidence>
<feature type="transmembrane region" description="Helical" evidence="7">
    <location>
        <begin position="231"/>
        <end position="250"/>
    </location>
</feature>
<comment type="caution">
    <text evidence="10">The sequence shown here is derived from an EMBL/GenBank/DDBJ whole genome shotgun (WGS) entry which is preliminary data.</text>
</comment>
<dbReference type="EMBL" id="NGJZ01000004">
    <property type="protein sequence ID" value="RSU06185.1"/>
    <property type="molecule type" value="Genomic_DNA"/>
</dbReference>
<evidence type="ECO:0000256" key="1">
    <source>
        <dbReference type="ARBA" id="ARBA00004651"/>
    </source>
</evidence>
<dbReference type="GO" id="GO:0016887">
    <property type="term" value="F:ATP hydrolysis activity"/>
    <property type="evidence" value="ECO:0007669"/>
    <property type="project" value="InterPro"/>
</dbReference>
<dbReference type="InterPro" id="IPR017871">
    <property type="entry name" value="ABC_transporter-like_CS"/>
</dbReference>
<dbReference type="Gene3D" id="3.40.50.300">
    <property type="entry name" value="P-loop containing nucleotide triphosphate hydrolases"/>
    <property type="match status" value="1"/>
</dbReference>
<dbReference type="InterPro" id="IPR036640">
    <property type="entry name" value="ABC1_TM_sf"/>
</dbReference>
<dbReference type="PROSITE" id="PS50893">
    <property type="entry name" value="ABC_TRANSPORTER_2"/>
    <property type="match status" value="1"/>
</dbReference>
<dbReference type="SUPFAM" id="SSF52540">
    <property type="entry name" value="P-loop containing nucleoside triphosphate hydrolases"/>
    <property type="match status" value="1"/>
</dbReference>
<feature type="transmembrane region" description="Helical" evidence="7">
    <location>
        <begin position="12"/>
        <end position="36"/>
    </location>
</feature>
<evidence type="ECO:0000256" key="7">
    <source>
        <dbReference type="SAM" id="Phobius"/>
    </source>
</evidence>
<proteinExistence type="predicted"/>
<dbReference type="InterPro" id="IPR003439">
    <property type="entry name" value="ABC_transporter-like_ATP-bd"/>
</dbReference>
<keyword evidence="5 7" id="KW-1133">Transmembrane helix</keyword>
<dbReference type="InterPro" id="IPR003593">
    <property type="entry name" value="AAA+_ATPase"/>
</dbReference>
<dbReference type="GO" id="GO:0005886">
    <property type="term" value="C:plasma membrane"/>
    <property type="evidence" value="ECO:0007669"/>
    <property type="project" value="UniProtKB-SubCell"/>
</dbReference>
<dbReference type="RefSeq" id="WP_126826579.1">
    <property type="nucleotide sequence ID" value="NZ_JBHLWU010000003.1"/>
</dbReference>
<dbReference type="SMART" id="SM00382">
    <property type="entry name" value="AAA"/>
    <property type="match status" value="1"/>
</dbReference>
<reference evidence="10 11" key="1">
    <citation type="submission" date="2017-05" db="EMBL/GenBank/DDBJ databases">
        <title>Vagococcus spp. assemblies.</title>
        <authorList>
            <person name="Gulvik C.A."/>
        </authorList>
    </citation>
    <scope>NUCLEOTIDE SEQUENCE [LARGE SCALE GENOMIC DNA]</scope>
    <source>
        <strain evidence="10 11">DSM 24756</strain>
    </source>
</reference>
<keyword evidence="6 7" id="KW-0472">Membrane</keyword>
<dbReference type="GO" id="GO:0015421">
    <property type="term" value="F:ABC-type oligopeptide transporter activity"/>
    <property type="evidence" value="ECO:0007669"/>
    <property type="project" value="TreeGrafter"/>
</dbReference>
<dbReference type="Proteomes" id="UP000288669">
    <property type="component" value="Unassembled WGS sequence"/>
</dbReference>
<dbReference type="Pfam" id="PF00005">
    <property type="entry name" value="ABC_tran"/>
    <property type="match status" value="1"/>
</dbReference>
<dbReference type="PROSITE" id="PS50929">
    <property type="entry name" value="ABC_TM1F"/>
    <property type="match status" value="1"/>
</dbReference>
<evidence type="ECO:0000256" key="2">
    <source>
        <dbReference type="ARBA" id="ARBA00022692"/>
    </source>
</evidence>
<feature type="transmembrane region" description="Helical" evidence="7">
    <location>
        <begin position="256"/>
        <end position="279"/>
    </location>
</feature>
<dbReference type="GO" id="GO:0005524">
    <property type="term" value="F:ATP binding"/>
    <property type="evidence" value="ECO:0007669"/>
    <property type="project" value="UniProtKB-KW"/>
</dbReference>
<dbReference type="InterPro" id="IPR011527">
    <property type="entry name" value="ABC1_TM_dom"/>
</dbReference>
<dbReference type="PANTHER" id="PTHR43394">
    <property type="entry name" value="ATP-DEPENDENT PERMEASE MDL1, MITOCHONDRIAL"/>
    <property type="match status" value="1"/>
</dbReference>
<name>A0A430AF22_9ENTE</name>
<dbReference type="AlphaFoldDB" id="A0A430AF22"/>
<evidence type="ECO:0000256" key="6">
    <source>
        <dbReference type="ARBA" id="ARBA00023136"/>
    </source>
</evidence>
<dbReference type="PROSITE" id="PS00211">
    <property type="entry name" value="ABC_TRANSPORTER_1"/>
    <property type="match status" value="1"/>
</dbReference>
<feature type="transmembrane region" description="Helical" evidence="7">
    <location>
        <begin position="48"/>
        <end position="70"/>
    </location>
</feature>
<organism evidence="10 11">
    <name type="scientific">Vagococcus entomophilus</name>
    <dbReference type="NCBI Taxonomy" id="1160095"/>
    <lineage>
        <taxon>Bacteria</taxon>
        <taxon>Bacillati</taxon>
        <taxon>Bacillota</taxon>
        <taxon>Bacilli</taxon>
        <taxon>Lactobacillales</taxon>
        <taxon>Enterococcaceae</taxon>
        <taxon>Vagococcus</taxon>
    </lineage>
</organism>
<evidence type="ECO:0000256" key="3">
    <source>
        <dbReference type="ARBA" id="ARBA00022741"/>
    </source>
</evidence>
<keyword evidence="3" id="KW-0547">Nucleotide-binding</keyword>
<dbReference type="Gene3D" id="1.20.1560.10">
    <property type="entry name" value="ABC transporter type 1, transmembrane domain"/>
    <property type="match status" value="1"/>
</dbReference>
<protein>
    <recommendedName>
        <fullName evidence="12">ABC transporter ATP-binding protein</fullName>
    </recommendedName>
</protein>
<evidence type="ECO:0000256" key="4">
    <source>
        <dbReference type="ARBA" id="ARBA00022840"/>
    </source>
</evidence>
<keyword evidence="2 7" id="KW-0812">Transmembrane</keyword>
<dbReference type="Pfam" id="PF00664">
    <property type="entry name" value="ABC_membrane"/>
    <property type="match status" value="1"/>
</dbReference>
<feature type="transmembrane region" description="Helical" evidence="7">
    <location>
        <begin position="139"/>
        <end position="163"/>
    </location>
</feature>
<evidence type="ECO:0000259" key="8">
    <source>
        <dbReference type="PROSITE" id="PS50893"/>
    </source>
</evidence>
<accession>A0A430AF22</accession>
<keyword evidence="11" id="KW-1185">Reference proteome</keyword>
<feature type="transmembrane region" description="Helical" evidence="7">
    <location>
        <begin position="194"/>
        <end position="210"/>
    </location>
</feature>
<dbReference type="OrthoDB" id="95687at2"/>
<feature type="domain" description="ABC transmembrane type-1" evidence="9">
    <location>
        <begin position="13"/>
        <end position="294"/>
    </location>
</feature>
<feature type="domain" description="ABC transporter" evidence="8">
    <location>
        <begin position="323"/>
        <end position="528"/>
    </location>
</feature>